<dbReference type="Gene3D" id="2.40.100.10">
    <property type="entry name" value="Cyclophilin-like"/>
    <property type="match status" value="1"/>
</dbReference>
<gene>
    <name evidence="7" type="primary">CWC27</name>
    <name evidence="7" type="ORF">LTR05_002847</name>
</gene>
<comment type="subcellular location">
    <subcellularLocation>
        <location evidence="2">Nucleus</location>
    </subcellularLocation>
</comment>
<feature type="compositionally biased region" description="Basic and acidic residues" evidence="5">
    <location>
        <begin position="427"/>
        <end position="440"/>
    </location>
</feature>
<proteinExistence type="inferred from homology"/>
<evidence type="ECO:0000313" key="7">
    <source>
        <dbReference type="EMBL" id="KAK5088627.1"/>
    </source>
</evidence>
<feature type="domain" description="PPIase cyclophilin-type" evidence="6">
    <location>
        <begin position="18"/>
        <end position="201"/>
    </location>
</feature>
<feature type="region of interest" description="Disordered" evidence="5">
    <location>
        <begin position="519"/>
        <end position="575"/>
    </location>
</feature>
<feature type="region of interest" description="Disordered" evidence="5">
    <location>
        <begin position="282"/>
        <end position="461"/>
    </location>
</feature>
<dbReference type="EMBL" id="JAVRRJ010000002">
    <property type="protein sequence ID" value="KAK5088627.1"/>
    <property type="molecule type" value="Genomic_DNA"/>
</dbReference>
<accession>A0AAN7T2X2</accession>
<reference evidence="7 8" key="1">
    <citation type="submission" date="2023-08" db="EMBL/GenBank/DDBJ databases">
        <title>Black Yeasts Isolated from many extreme environments.</title>
        <authorList>
            <person name="Coleine C."/>
            <person name="Stajich J.E."/>
            <person name="Selbmann L."/>
        </authorList>
    </citation>
    <scope>NUCLEOTIDE SEQUENCE [LARGE SCALE GENOMIC DNA]</scope>
    <source>
        <strain evidence="7 8">CCFEE 5910</strain>
    </source>
</reference>
<evidence type="ECO:0000313" key="8">
    <source>
        <dbReference type="Proteomes" id="UP001309876"/>
    </source>
</evidence>
<comment type="catalytic activity">
    <reaction evidence="1">
        <text>[protein]-peptidylproline (omega=180) = [protein]-peptidylproline (omega=0)</text>
        <dbReference type="Rhea" id="RHEA:16237"/>
        <dbReference type="Rhea" id="RHEA-COMP:10747"/>
        <dbReference type="Rhea" id="RHEA-COMP:10748"/>
        <dbReference type="ChEBI" id="CHEBI:83833"/>
        <dbReference type="ChEBI" id="CHEBI:83834"/>
        <dbReference type="EC" id="5.2.1.8"/>
    </reaction>
</comment>
<keyword evidence="7" id="KW-0413">Isomerase</keyword>
<dbReference type="Proteomes" id="UP001309876">
    <property type="component" value="Unassembled WGS sequence"/>
</dbReference>
<dbReference type="SUPFAM" id="SSF50891">
    <property type="entry name" value="Cyclophilin-like"/>
    <property type="match status" value="1"/>
</dbReference>
<dbReference type="InterPro" id="IPR002130">
    <property type="entry name" value="Cyclophilin-type_PPIase_dom"/>
</dbReference>
<dbReference type="AlphaFoldDB" id="A0AAN7T2X2"/>
<dbReference type="InterPro" id="IPR044666">
    <property type="entry name" value="Cyclophilin_A-like"/>
</dbReference>
<feature type="compositionally biased region" description="Basic residues" evidence="5">
    <location>
        <begin position="231"/>
        <end position="241"/>
    </location>
</feature>
<name>A0AAN7T2X2_9EURO</name>
<keyword evidence="8" id="KW-1185">Reference proteome</keyword>
<organism evidence="7 8">
    <name type="scientific">Lithohypha guttulata</name>
    <dbReference type="NCBI Taxonomy" id="1690604"/>
    <lineage>
        <taxon>Eukaryota</taxon>
        <taxon>Fungi</taxon>
        <taxon>Dikarya</taxon>
        <taxon>Ascomycota</taxon>
        <taxon>Pezizomycotina</taxon>
        <taxon>Eurotiomycetes</taxon>
        <taxon>Chaetothyriomycetidae</taxon>
        <taxon>Chaetothyriales</taxon>
        <taxon>Trichomeriaceae</taxon>
        <taxon>Lithohypha</taxon>
    </lineage>
</organism>
<dbReference type="Pfam" id="PF00160">
    <property type="entry name" value="Pro_isomerase"/>
    <property type="match status" value="1"/>
</dbReference>
<feature type="compositionally biased region" description="Basic and acidic residues" evidence="5">
    <location>
        <begin position="374"/>
        <end position="386"/>
    </location>
</feature>
<evidence type="ECO:0000256" key="2">
    <source>
        <dbReference type="ARBA" id="ARBA00004123"/>
    </source>
</evidence>
<comment type="similarity">
    <text evidence="4">Belongs to the cyclophilin-type PPIase family. CWC27 subfamily.</text>
</comment>
<evidence type="ECO:0000256" key="1">
    <source>
        <dbReference type="ARBA" id="ARBA00000971"/>
    </source>
</evidence>
<protein>
    <submittedName>
        <fullName evidence="7">Peptidyl-prolyl isomerase cwc27</fullName>
        <ecNumber evidence="7">5.2.1.8</ecNumber>
    </submittedName>
</protein>
<dbReference type="EC" id="5.2.1.8" evidence="7"/>
<dbReference type="PANTHER" id="PTHR45625">
    <property type="entry name" value="PEPTIDYL-PROLYL CIS-TRANS ISOMERASE-RELATED"/>
    <property type="match status" value="1"/>
</dbReference>
<dbReference type="PANTHER" id="PTHR45625:SF6">
    <property type="entry name" value="SPLICEOSOME-ASSOCIATED PROTEIN CWC27 HOMOLOG"/>
    <property type="match status" value="1"/>
</dbReference>
<comment type="caution">
    <text evidence="7">The sequence shown here is derived from an EMBL/GenBank/DDBJ whole genome shotgun (WGS) entry which is preliminary data.</text>
</comment>
<keyword evidence="3" id="KW-0539">Nucleus</keyword>
<feature type="compositionally biased region" description="Basic and acidic residues" evidence="5">
    <location>
        <begin position="218"/>
        <end position="230"/>
    </location>
</feature>
<sequence length="575" mass="63846">MSTQYTTEPPPTATVLLHTSAGPLTISLFAQQTPLTTRNFLQHCLDGTYNGTIFHRVAPGFVIQTGDPTGTGEGGTNIYEDGDKSLERYDETWARMLRLPEERYGERIVLGDEAHSRLKFNRRGLIGLARMSDEKGNAQGQYGSQWFVTLGDCRAELDGKCTMFGRIEGDGIYNVMRIAGGEVVEGTERPVYPEKILNVEILEMPQGEAWRAIRKRERVAQRTTTEEKSKKKEKSSKKKSGKTLLSFGGDAGDEEEGAGVVVRPKKAKFNTALIDAAAEEEQAQANGITNHKEPSATNSKKRKSPESAPTRKSPEPELKRSKPSFHESTTQLPLKDPESPSRSPTPDISRQRRASNHKSATALEAEIAALKASMKRDTAPTAEPKKKLSALEALIPATSTRGRKRPRPGETGSEDSASMKMLNAFKARLESADQGKETSKDSAATNGNKPHAEDRIPDAPDEEATLCDLHFIANCQSCSDWADDNKEAEDVDDEGGKGFLSHSLTFEKDRLGKDLTWKQKNEEELVVIDPREREKELGSKKKHSDRNGEGKSRNWDRNRDRDRDRRKDERLKSIG</sequence>
<dbReference type="GO" id="GO:0071013">
    <property type="term" value="C:catalytic step 2 spliceosome"/>
    <property type="evidence" value="ECO:0007669"/>
    <property type="project" value="TreeGrafter"/>
</dbReference>
<dbReference type="GO" id="GO:0003755">
    <property type="term" value="F:peptidyl-prolyl cis-trans isomerase activity"/>
    <property type="evidence" value="ECO:0007669"/>
    <property type="project" value="UniProtKB-EC"/>
</dbReference>
<evidence type="ECO:0000256" key="5">
    <source>
        <dbReference type="SAM" id="MobiDB-lite"/>
    </source>
</evidence>
<evidence type="ECO:0000259" key="6">
    <source>
        <dbReference type="PROSITE" id="PS50072"/>
    </source>
</evidence>
<feature type="region of interest" description="Disordered" evidence="5">
    <location>
        <begin position="217"/>
        <end position="257"/>
    </location>
</feature>
<dbReference type="InterPro" id="IPR029000">
    <property type="entry name" value="Cyclophilin-like_dom_sf"/>
</dbReference>
<dbReference type="PROSITE" id="PS50072">
    <property type="entry name" value="CSA_PPIASE_2"/>
    <property type="match status" value="1"/>
</dbReference>
<feature type="region of interest" description="Disordered" evidence="5">
    <location>
        <begin position="484"/>
        <end position="505"/>
    </location>
</feature>
<evidence type="ECO:0000256" key="4">
    <source>
        <dbReference type="ARBA" id="ARBA00038509"/>
    </source>
</evidence>
<evidence type="ECO:0000256" key="3">
    <source>
        <dbReference type="ARBA" id="ARBA00023242"/>
    </source>
</evidence>